<dbReference type="CDD" id="cd02440">
    <property type="entry name" value="AdoMet_MTases"/>
    <property type="match status" value="1"/>
</dbReference>
<proteinExistence type="predicted"/>
<keyword evidence="2" id="KW-0489">Methyltransferase</keyword>
<gene>
    <name evidence="2" type="ORF">IQ235_15285</name>
</gene>
<dbReference type="Pfam" id="PF08241">
    <property type="entry name" value="Methyltransf_11"/>
    <property type="match status" value="1"/>
</dbReference>
<dbReference type="PANTHER" id="PTHR43861:SF1">
    <property type="entry name" value="TRANS-ACONITATE 2-METHYLTRANSFERASE"/>
    <property type="match status" value="1"/>
</dbReference>
<protein>
    <submittedName>
        <fullName evidence="2">Class I SAM-dependent methyltransferase</fullName>
    </submittedName>
</protein>
<keyword evidence="2" id="KW-0808">Transferase</keyword>
<evidence type="ECO:0000313" key="3">
    <source>
        <dbReference type="Proteomes" id="UP000621799"/>
    </source>
</evidence>
<dbReference type="Proteomes" id="UP000621799">
    <property type="component" value="Unassembled WGS sequence"/>
</dbReference>
<reference evidence="2" key="1">
    <citation type="submission" date="2020-10" db="EMBL/GenBank/DDBJ databases">
        <authorList>
            <person name="Castelo-Branco R."/>
            <person name="Eusebio N."/>
            <person name="Adriana R."/>
            <person name="Vieira A."/>
            <person name="Brugerolle De Fraissinette N."/>
            <person name="Rezende De Castro R."/>
            <person name="Schneider M.P."/>
            <person name="Vasconcelos V."/>
            <person name="Leao P.N."/>
        </authorList>
    </citation>
    <scope>NUCLEOTIDE SEQUENCE</scope>
    <source>
        <strain evidence="2">LEGE 11467</strain>
    </source>
</reference>
<name>A0A928Z865_9CYAN</name>
<organism evidence="2 3">
    <name type="scientific">Zarconia navalis LEGE 11467</name>
    <dbReference type="NCBI Taxonomy" id="1828826"/>
    <lineage>
        <taxon>Bacteria</taxon>
        <taxon>Bacillati</taxon>
        <taxon>Cyanobacteriota</taxon>
        <taxon>Cyanophyceae</taxon>
        <taxon>Oscillatoriophycideae</taxon>
        <taxon>Oscillatoriales</taxon>
        <taxon>Oscillatoriales incertae sedis</taxon>
        <taxon>Zarconia</taxon>
        <taxon>Zarconia navalis</taxon>
    </lineage>
</organism>
<dbReference type="AlphaFoldDB" id="A0A928Z865"/>
<evidence type="ECO:0000259" key="1">
    <source>
        <dbReference type="Pfam" id="PF08241"/>
    </source>
</evidence>
<feature type="domain" description="Methyltransferase type 11" evidence="1">
    <location>
        <begin position="49"/>
        <end position="139"/>
    </location>
</feature>
<dbReference type="SUPFAM" id="SSF53335">
    <property type="entry name" value="S-adenosyl-L-methionine-dependent methyltransferases"/>
    <property type="match status" value="1"/>
</dbReference>
<dbReference type="PANTHER" id="PTHR43861">
    <property type="entry name" value="TRANS-ACONITATE 2-METHYLTRANSFERASE-RELATED"/>
    <property type="match status" value="1"/>
</dbReference>
<accession>A0A928Z865</accession>
<dbReference type="InterPro" id="IPR013216">
    <property type="entry name" value="Methyltransf_11"/>
</dbReference>
<dbReference type="RefSeq" id="WP_264322320.1">
    <property type="nucleotide sequence ID" value="NZ_JADEXN010000304.1"/>
</dbReference>
<dbReference type="Gene3D" id="3.40.50.150">
    <property type="entry name" value="Vaccinia Virus protein VP39"/>
    <property type="match status" value="1"/>
</dbReference>
<sequence>MSDRGWKSSLNEYEKFVNSKSYDSEYLRRIGLHKNVIELIEKSSGGNLLDVGCGDGWIYKHLKENRKDFNYFSCDVAEPIDKEFVKAGQFTIQDIRSLQYPDRQFDLVVASLVLIWFSEIEMAVRELCRVLKTDGRIIVALVSPYFYRTGYVDSENNFKVTRDLSKDFIIENHKISGVIGSFKYYYRPMYKYINLFIKNGVQLENIFDWFIDIQKYREEVLMKKESKIKRTEKVPLYTFLEFRKS</sequence>
<dbReference type="GO" id="GO:0032259">
    <property type="term" value="P:methylation"/>
    <property type="evidence" value="ECO:0007669"/>
    <property type="project" value="UniProtKB-KW"/>
</dbReference>
<keyword evidence="3" id="KW-1185">Reference proteome</keyword>
<evidence type="ECO:0000313" key="2">
    <source>
        <dbReference type="EMBL" id="MBE9042142.1"/>
    </source>
</evidence>
<dbReference type="EMBL" id="JADEXN010000304">
    <property type="protein sequence ID" value="MBE9042142.1"/>
    <property type="molecule type" value="Genomic_DNA"/>
</dbReference>
<dbReference type="InterPro" id="IPR029063">
    <property type="entry name" value="SAM-dependent_MTases_sf"/>
</dbReference>
<comment type="caution">
    <text evidence="2">The sequence shown here is derived from an EMBL/GenBank/DDBJ whole genome shotgun (WGS) entry which is preliminary data.</text>
</comment>
<dbReference type="GO" id="GO:0008757">
    <property type="term" value="F:S-adenosylmethionine-dependent methyltransferase activity"/>
    <property type="evidence" value="ECO:0007669"/>
    <property type="project" value="InterPro"/>
</dbReference>